<accession>A0ABT4I9B0</accession>
<feature type="transmembrane region" description="Helical" evidence="8">
    <location>
        <begin position="106"/>
        <end position="126"/>
    </location>
</feature>
<keyword evidence="2" id="KW-0813">Transport</keyword>
<dbReference type="PANTHER" id="PTHR43341">
    <property type="entry name" value="AMINO ACID PERMEASE"/>
    <property type="match status" value="1"/>
</dbReference>
<evidence type="ECO:0000313" key="10">
    <source>
        <dbReference type="EMBL" id="MCZ0858332.1"/>
    </source>
</evidence>
<keyword evidence="5 8" id="KW-1133">Transmembrane helix</keyword>
<feature type="transmembrane region" description="Helical" evidence="8">
    <location>
        <begin position="502"/>
        <end position="522"/>
    </location>
</feature>
<dbReference type="PANTHER" id="PTHR43341:SF1">
    <property type="entry name" value="GENERAL AMINO-ACID PERMEASE GAP1"/>
    <property type="match status" value="1"/>
</dbReference>
<reference evidence="10" key="1">
    <citation type="submission" date="2022-10" db="EMBL/GenBank/DDBJ databases">
        <title>Genome sequence of Actinomyces israelii ATCC 10048.</title>
        <authorList>
            <person name="Watt R.M."/>
            <person name="Tong W.M."/>
        </authorList>
    </citation>
    <scope>NUCLEOTIDE SEQUENCE</scope>
    <source>
        <strain evidence="10">ATCC 10048</strain>
    </source>
</reference>
<organism evidence="10 11">
    <name type="scientific">Actinomyces israelii</name>
    <dbReference type="NCBI Taxonomy" id="1659"/>
    <lineage>
        <taxon>Bacteria</taxon>
        <taxon>Bacillati</taxon>
        <taxon>Actinomycetota</taxon>
        <taxon>Actinomycetes</taxon>
        <taxon>Actinomycetales</taxon>
        <taxon>Actinomycetaceae</taxon>
        <taxon>Actinomyces</taxon>
    </lineage>
</organism>
<keyword evidence="11" id="KW-1185">Reference proteome</keyword>
<evidence type="ECO:0000256" key="4">
    <source>
        <dbReference type="ARBA" id="ARBA00022970"/>
    </source>
</evidence>
<keyword evidence="4" id="KW-0029">Amino-acid transport</keyword>
<dbReference type="EMBL" id="JAPTMY010000020">
    <property type="protein sequence ID" value="MCZ0858332.1"/>
    <property type="molecule type" value="Genomic_DNA"/>
</dbReference>
<feature type="compositionally biased region" description="Basic and acidic residues" evidence="7">
    <location>
        <begin position="1"/>
        <end position="15"/>
    </location>
</feature>
<evidence type="ECO:0000256" key="7">
    <source>
        <dbReference type="SAM" id="MobiDB-lite"/>
    </source>
</evidence>
<keyword evidence="6 8" id="KW-0472">Membrane</keyword>
<dbReference type="Gene3D" id="1.20.1740.10">
    <property type="entry name" value="Amino acid/polyamine transporter I"/>
    <property type="match status" value="1"/>
</dbReference>
<feature type="transmembrane region" description="Helical" evidence="8">
    <location>
        <begin position="221"/>
        <end position="240"/>
    </location>
</feature>
<evidence type="ECO:0000256" key="8">
    <source>
        <dbReference type="SAM" id="Phobius"/>
    </source>
</evidence>
<gene>
    <name evidence="10" type="ORF">OHJ16_09790</name>
</gene>
<feature type="compositionally biased region" description="Low complexity" evidence="7">
    <location>
        <begin position="25"/>
        <end position="63"/>
    </location>
</feature>
<dbReference type="InterPro" id="IPR004841">
    <property type="entry name" value="AA-permease/SLC12A_dom"/>
</dbReference>
<feature type="transmembrane region" description="Helical" evidence="8">
    <location>
        <begin position="188"/>
        <end position="209"/>
    </location>
</feature>
<protein>
    <submittedName>
        <fullName evidence="10">Amino acid permease</fullName>
    </submittedName>
</protein>
<dbReference type="PROSITE" id="PS00218">
    <property type="entry name" value="AMINO_ACID_PERMEASE_1"/>
    <property type="match status" value="1"/>
</dbReference>
<dbReference type="RefSeq" id="WP_268917735.1">
    <property type="nucleotide sequence ID" value="NZ_JAPTMY010000020.1"/>
</dbReference>
<dbReference type="Proteomes" id="UP001072034">
    <property type="component" value="Unassembled WGS sequence"/>
</dbReference>
<evidence type="ECO:0000256" key="5">
    <source>
        <dbReference type="ARBA" id="ARBA00022989"/>
    </source>
</evidence>
<name>A0ABT4I9B0_9ACTO</name>
<feature type="transmembrane region" description="Helical" evidence="8">
    <location>
        <begin position="260"/>
        <end position="281"/>
    </location>
</feature>
<evidence type="ECO:0000256" key="6">
    <source>
        <dbReference type="ARBA" id="ARBA00023136"/>
    </source>
</evidence>
<feature type="domain" description="Amino acid permease/ SLC12A" evidence="9">
    <location>
        <begin position="78"/>
        <end position="522"/>
    </location>
</feature>
<feature type="transmembrane region" description="Helical" evidence="8">
    <location>
        <begin position="349"/>
        <end position="375"/>
    </location>
</feature>
<comment type="caution">
    <text evidence="10">The sequence shown here is derived from an EMBL/GenBank/DDBJ whole genome shotgun (WGS) entry which is preliminary data.</text>
</comment>
<evidence type="ECO:0000256" key="1">
    <source>
        <dbReference type="ARBA" id="ARBA00004141"/>
    </source>
</evidence>
<dbReference type="Pfam" id="PF00324">
    <property type="entry name" value="AA_permease"/>
    <property type="match status" value="1"/>
</dbReference>
<feature type="transmembrane region" description="Helical" evidence="8">
    <location>
        <begin position="301"/>
        <end position="322"/>
    </location>
</feature>
<feature type="transmembrane region" description="Helical" evidence="8">
    <location>
        <begin position="159"/>
        <end position="182"/>
    </location>
</feature>
<comment type="subcellular location">
    <subcellularLocation>
        <location evidence="1">Membrane</location>
        <topology evidence="1">Multi-pass membrane protein</topology>
    </subcellularLocation>
</comment>
<dbReference type="InterPro" id="IPR004840">
    <property type="entry name" value="Amino_acid_permease_CS"/>
</dbReference>
<sequence>MDGQDGHPDGGHSRPESPAQATVEAPGDGPAADGADGAPALAGDSAEGDPAGAPTTAAVTAGDSPGEGRLRRNLKARHVNLIAIGGAIGTGLFVGTGASISTAGPGGAVVSYGIIGIAIYFMMAALGEMVTHRPVAGAFETYTGEYVEPALGFTVGWMYWYSCAMTIAVELVASSIIMKYWFPDSPSLLWSTLFLGTILALNLFSARIFGESEFWFAGIKVITIIVFLVMGVAMIVGIISGHEDGLSNWTTGEAPFVGGWSGTFSVLMVAGFSFVGVESAAVAAGEAENPRRTMPRAINSVFIRIMLFYIGAIVVVATLVAYTDPSLLSASEENIAASPFTLVFERAGLAVAAAFMNAVVLTSVLSAGNSTLYVGSRLLYSMAGAGRAPRLFTRTTAHGVPVWGVLATVAISMLGFLSSRVGDSVAYTWFYNATGLTGFIVWVGVCLAHLRFRAAWRAQGRSTDELPYRARFFPAGTWFALIVFVGVIIGQGVNLAISGFSWYGLLLAYIGLPIAVALWLGYRRARGSRPLPLAEIDLSADDVR</sequence>
<feature type="region of interest" description="Disordered" evidence="7">
    <location>
        <begin position="1"/>
        <end position="69"/>
    </location>
</feature>
<feature type="transmembrane region" description="Helical" evidence="8">
    <location>
        <begin position="471"/>
        <end position="490"/>
    </location>
</feature>
<evidence type="ECO:0000256" key="2">
    <source>
        <dbReference type="ARBA" id="ARBA00022448"/>
    </source>
</evidence>
<evidence type="ECO:0000313" key="11">
    <source>
        <dbReference type="Proteomes" id="UP001072034"/>
    </source>
</evidence>
<keyword evidence="3 8" id="KW-0812">Transmembrane</keyword>
<evidence type="ECO:0000259" key="9">
    <source>
        <dbReference type="Pfam" id="PF00324"/>
    </source>
</evidence>
<feature type="transmembrane region" description="Helical" evidence="8">
    <location>
        <begin position="396"/>
        <end position="417"/>
    </location>
</feature>
<feature type="transmembrane region" description="Helical" evidence="8">
    <location>
        <begin position="429"/>
        <end position="450"/>
    </location>
</feature>
<dbReference type="PIRSF" id="PIRSF006060">
    <property type="entry name" value="AA_transporter"/>
    <property type="match status" value="1"/>
</dbReference>
<evidence type="ECO:0000256" key="3">
    <source>
        <dbReference type="ARBA" id="ARBA00022692"/>
    </source>
</evidence>
<proteinExistence type="predicted"/>
<dbReference type="InterPro" id="IPR050524">
    <property type="entry name" value="APC_YAT"/>
</dbReference>
<feature type="transmembrane region" description="Helical" evidence="8">
    <location>
        <begin position="79"/>
        <end position="100"/>
    </location>
</feature>